<feature type="region of interest" description="Disordered" evidence="5">
    <location>
        <begin position="29"/>
        <end position="62"/>
    </location>
</feature>
<feature type="compositionally biased region" description="Polar residues" evidence="5">
    <location>
        <begin position="41"/>
        <end position="53"/>
    </location>
</feature>
<evidence type="ECO:0000256" key="3">
    <source>
        <dbReference type="ARBA" id="ARBA00022833"/>
    </source>
</evidence>
<keyword evidence="3" id="KW-0862">Zinc</keyword>
<keyword evidence="8" id="KW-1185">Reference proteome</keyword>
<feature type="region of interest" description="Disordered" evidence="5">
    <location>
        <begin position="196"/>
        <end position="306"/>
    </location>
</feature>
<dbReference type="EMBL" id="JAGRRH010000018">
    <property type="protein sequence ID" value="KAG7351291.1"/>
    <property type="molecule type" value="Genomic_DNA"/>
</dbReference>
<name>A0A9K3KX91_9STRA</name>
<accession>A0A9K3KX91</accession>
<comment type="caution">
    <text evidence="7">The sequence shown here is derived from an EMBL/GenBank/DDBJ whole genome shotgun (WGS) entry which is preliminary data.</text>
</comment>
<keyword evidence="1" id="KW-0479">Metal-binding</keyword>
<gene>
    <name evidence="7" type="ORF">IV203_010651</name>
</gene>
<dbReference type="PANTHER" id="PTHR45986">
    <property type="entry name" value="ZINC FINGER MATRIN-TYPE PROTEIN 2"/>
    <property type="match status" value="1"/>
</dbReference>
<dbReference type="GO" id="GO:0008270">
    <property type="term" value="F:zinc ion binding"/>
    <property type="evidence" value="ECO:0007669"/>
    <property type="project" value="UniProtKB-KW"/>
</dbReference>
<dbReference type="InterPro" id="IPR040107">
    <property type="entry name" value="Snu23"/>
</dbReference>
<organism evidence="7 8">
    <name type="scientific">Nitzschia inconspicua</name>
    <dbReference type="NCBI Taxonomy" id="303405"/>
    <lineage>
        <taxon>Eukaryota</taxon>
        <taxon>Sar</taxon>
        <taxon>Stramenopiles</taxon>
        <taxon>Ochrophyta</taxon>
        <taxon>Bacillariophyta</taxon>
        <taxon>Bacillariophyceae</taxon>
        <taxon>Bacillariophycidae</taxon>
        <taxon>Bacillariales</taxon>
        <taxon>Bacillariaceae</taxon>
        <taxon>Nitzschia</taxon>
    </lineage>
</organism>
<dbReference type="SMART" id="SM00451">
    <property type="entry name" value="ZnF_U1"/>
    <property type="match status" value="1"/>
</dbReference>
<evidence type="ECO:0000256" key="5">
    <source>
        <dbReference type="SAM" id="MobiDB-lite"/>
    </source>
</evidence>
<dbReference type="Pfam" id="PF12874">
    <property type="entry name" value="zf-met"/>
    <property type="match status" value="1"/>
</dbReference>
<dbReference type="PANTHER" id="PTHR45986:SF1">
    <property type="entry name" value="ZINC FINGER MATRIN-TYPE PROTEIN 2"/>
    <property type="match status" value="1"/>
</dbReference>
<reference evidence="7" key="2">
    <citation type="submission" date="2021-04" db="EMBL/GenBank/DDBJ databases">
        <authorList>
            <person name="Podell S."/>
        </authorList>
    </citation>
    <scope>NUCLEOTIDE SEQUENCE</scope>
    <source>
        <strain evidence="7">Hildebrandi</strain>
    </source>
</reference>
<feature type="compositionally biased region" description="Basic residues" evidence="5">
    <location>
        <begin position="238"/>
        <end position="249"/>
    </location>
</feature>
<evidence type="ECO:0000256" key="1">
    <source>
        <dbReference type="ARBA" id="ARBA00022723"/>
    </source>
</evidence>
<keyword evidence="4" id="KW-0539">Nucleus</keyword>
<keyword evidence="2" id="KW-0863">Zinc-finger</keyword>
<dbReference type="Proteomes" id="UP000693970">
    <property type="component" value="Unassembled WGS sequence"/>
</dbReference>
<feature type="compositionally biased region" description="Basic and acidic residues" evidence="5">
    <location>
        <begin position="216"/>
        <end position="237"/>
    </location>
</feature>
<evidence type="ECO:0000256" key="2">
    <source>
        <dbReference type="ARBA" id="ARBA00022771"/>
    </source>
</evidence>
<protein>
    <recommendedName>
        <fullName evidence="6">U1-type domain-containing protein</fullName>
    </recommendedName>
</protein>
<evidence type="ECO:0000259" key="6">
    <source>
        <dbReference type="SMART" id="SM00451"/>
    </source>
</evidence>
<dbReference type="GO" id="GO:0005681">
    <property type="term" value="C:spliceosomal complex"/>
    <property type="evidence" value="ECO:0007669"/>
    <property type="project" value="InterPro"/>
</dbReference>
<reference evidence="7" key="1">
    <citation type="journal article" date="2021" name="Sci. Rep.">
        <title>Diploid genomic architecture of Nitzschia inconspicua, an elite biomass production diatom.</title>
        <authorList>
            <person name="Oliver A."/>
            <person name="Podell S."/>
            <person name="Pinowska A."/>
            <person name="Traller J.C."/>
            <person name="Smith S.R."/>
            <person name="McClure R."/>
            <person name="Beliaev A."/>
            <person name="Bohutskyi P."/>
            <person name="Hill E.A."/>
            <person name="Rabines A."/>
            <person name="Zheng H."/>
            <person name="Allen L.Z."/>
            <person name="Kuo A."/>
            <person name="Grigoriev I.V."/>
            <person name="Allen A.E."/>
            <person name="Hazlebeck D."/>
            <person name="Allen E.E."/>
        </authorList>
    </citation>
    <scope>NUCLEOTIDE SEQUENCE</scope>
    <source>
        <strain evidence="7">Hildebrandi</strain>
    </source>
</reference>
<feature type="compositionally biased region" description="Gly residues" evidence="5">
    <location>
        <begin position="297"/>
        <end position="306"/>
    </location>
</feature>
<feature type="compositionally biased region" description="Basic and acidic residues" evidence="5">
    <location>
        <begin position="197"/>
        <end position="207"/>
    </location>
</feature>
<feature type="compositionally biased region" description="Acidic residues" evidence="5">
    <location>
        <begin position="268"/>
        <end position="286"/>
    </location>
</feature>
<evidence type="ECO:0000256" key="4">
    <source>
        <dbReference type="ARBA" id="ARBA00023242"/>
    </source>
</evidence>
<dbReference type="OrthoDB" id="30343at2759"/>
<sequence>MSTNLNYKQVTNVARRTWDVEAYEKRAQERLKNETAGGGSKNNSKQRGSTAVATNGDAPAPLHGGVYDDDDDAHREEFVPAAAGAAKAHQSQRAYLKARSSKVDSLDSKIGSVEIINPEATATVRSKVADSAVGKDTAVTKSGVGWHCRVCDCFLRDSHAYLDHINGRKHQRSLGYSMRVERSTKDQVADRLSALVKQKEKSKKKESEFDEPQEEEMYHDMVKAKDEELKKKQEERKRERKERRKKKKAEQKDETTPASTQDTKEEDGAPEANEEDDDEEAEEEAIDPNLAAMMGFSGFGGAAKGR</sequence>
<dbReference type="GO" id="GO:0046540">
    <property type="term" value="C:U4/U6 x U5 tri-snRNP complex"/>
    <property type="evidence" value="ECO:0007669"/>
    <property type="project" value="TreeGrafter"/>
</dbReference>
<dbReference type="GO" id="GO:0003676">
    <property type="term" value="F:nucleic acid binding"/>
    <property type="evidence" value="ECO:0007669"/>
    <property type="project" value="InterPro"/>
</dbReference>
<proteinExistence type="predicted"/>
<feature type="domain" description="U1-type" evidence="6">
    <location>
        <begin position="143"/>
        <end position="177"/>
    </location>
</feature>
<dbReference type="InterPro" id="IPR013087">
    <property type="entry name" value="Znf_C2H2_type"/>
</dbReference>
<dbReference type="InterPro" id="IPR003604">
    <property type="entry name" value="Matrin/U1-like-C_Znf_C2H2"/>
</dbReference>
<evidence type="ECO:0000313" key="8">
    <source>
        <dbReference type="Proteomes" id="UP000693970"/>
    </source>
</evidence>
<dbReference type="AlphaFoldDB" id="A0A9K3KX91"/>
<evidence type="ECO:0000313" key="7">
    <source>
        <dbReference type="EMBL" id="KAG7351291.1"/>
    </source>
</evidence>
<dbReference type="GO" id="GO:0000398">
    <property type="term" value="P:mRNA splicing, via spliceosome"/>
    <property type="evidence" value="ECO:0007669"/>
    <property type="project" value="InterPro"/>
</dbReference>